<dbReference type="RefSeq" id="WP_249769544.1">
    <property type="nucleotide sequence ID" value="NZ_CP097332.1"/>
</dbReference>
<dbReference type="InterPro" id="IPR030678">
    <property type="entry name" value="Peptide/Ni-bd"/>
</dbReference>
<name>A0ABY4QUJ3_9ACTN</name>
<dbReference type="SUPFAM" id="SSF53850">
    <property type="entry name" value="Periplasmic binding protein-like II"/>
    <property type="match status" value="1"/>
</dbReference>
<reference evidence="2" key="1">
    <citation type="journal article" date="2018" name="Int. J. Syst. Evol. Microbiol.">
        <title>Jatrophihabitans telluris sp. nov., isolated from sediment soil of lava forest wetlands and the emended description of the genus Jatrophihabitans.</title>
        <authorList>
            <person name="Lee K.C."/>
            <person name="Suh M.K."/>
            <person name="Eom M.K."/>
            <person name="Kim K.K."/>
            <person name="Kim J.S."/>
            <person name="Kim D.S."/>
            <person name="Ko S.H."/>
            <person name="Shin Y.K."/>
            <person name="Lee J.S."/>
        </authorList>
    </citation>
    <scope>NUCLEOTIDE SEQUENCE</scope>
    <source>
        <strain evidence="2">N237</strain>
    </source>
</reference>
<reference evidence="2" key="2">
    <citation type="submission" date="2022-05" db="EMBL/GenBank/DDBJ databases">
        <authorList>
            <person name="Kim J.-S."/>
            <person name="Lee K."/>
            <person name="Suh M."/>
            <person name="Eom M."/>
            <person name="Kim J.-S."/>
            <person name="Kim D.-S."/>
            <person name="Ko S.-H."/>
            <person name="Shin Y."/>
            <person name="Lee J.-S."/>
        </authorList>
    </citation>
    <scope>NUCLEOTIDE SEQUENCE</scope>
    <source>
        <strain evidence="2">N237</strain>
    </source>
</reference>
<dbReference type="PANTHER" id="PTHR30290">
    <property type="entry name" value="PERIPLASMIC BINDING COMPONENT OF ABC TRANSPORTER"/>
    <property type="match status" value="1"/>
</dbReference>
<dbReference type="InterPro" id="IPR000914">
    <property type="entry name" value="SBP_5_dom"/>
</dbReference>
<proteinExistence type="predicted"/>
<dbReference type="InterPro" id="IPR039424">
    <property type="entry name" value="SBP_5"/>
</dbReference>
<evidence type="ECO:0000313" key="3">
    <source>
        <dbReference type="Proteomes" id="UP001056336"/>
    </source>
</evidence>
<evidence type="ECO:0000313" key="2">
    <source>
        <dbReference type="EMBL" id="UQX87098.1"/>
    </source>
</evidence>
<dbReference type="Proteomes" id="UP001056336">
    <property type="component" value="Chromosome"/>
</dbReference>
<dbReference type="EMBL" id="CP097332">
    <property type="protein sequence ID" value="UQX87098.1"/>
    <property type="molecule type" value="Genomic_DNA"/>
</dbReference>
<keyword evidence="3" id="KW-1185">Reference proteome</keyword>
<sequence>MLSLLLAAAAGCARSTHTPATKSQLTVLELASTYGTWSGLDPLTNRAASVNHDLFNAIYGQLFLRDASGHITPGLASGYTVSDDDLTVDIALRAEVKFSDGTPFDATAVAFNIQRDLAHDAACICSQNFAAVSSVSTNGPADVLLHLTSPDPAIIDAFLDAAPNWIASPTAMGTLSAAEFALKPIGAGPFVVVSDQLSSTLVLQANPTYWRSGYPKVQRLMFRSVANDTTAYEALRANEAQIYMNLATPAILPQMKDQFTVLPIPATQTEAVNLNPRVLPFTSLAAREAIYYATDPNEINNFIFHGAGTVSQSPGGPGDLYWEGQVPGYRTFDLDKAKSLVSQLGGLSFTISTLNTPIQVPIVEALQKQWALAGIKATIDLITIPQAVKATQAGTLQAVATEVGSYNPSLMPGLAASYASTGLFSLVRDEQLDNLIASAAAEQTPTAAGASYHAVYTALNDKAYAPLLFTTNQWNVTTHAVHGIPNGTGEIAWDEVSIT</sequence>
<protein>
    <submittedName>
        <fullName evidence="2">ABC transporter substrate-binding protein</fullName>
    </submittedName>
</protein>
<dbReference type="Gene3D" id="3.90.76.10">
    <property type="entry name" value="Dipeptide-binding Protein, Domain 1"/>
    <property type="match status" value="1"/>
</dbReference>
<dbReference type="PIRSF" id="PIRSF002741">
    <property type="entry name" value="MppA"/>
    <property type="match status" value="1"/>
</dbReference>
<dbReference type="Gene3D" id="3.40.190.10">
    <property type="entry name" value="Periplasmic binding protein-like II"/>
    <property type="match status" value="1"/>
</dbReference>
<evidence type="ECO:0000259" key="1">
    <source>
        <dbReference type="Pfam" id="PF00496"/>
    </source>
</evidence>
<organism evidence="2 3">
    <name type="scientific">Jatrophihabitans telluris</name>
    <dbReference type="NCBI Taxonomy" id="2038343"/>
    <lineage>
        <taxon>Bacteria</taxon>
        <taxon>Bacillati</taxon>
        <taxon>Actinomycetota</taxon>
        <taxon>Actinomycetes</taxon>
        <taxon>Jatrophihabitantales</taxon>
        <taxon>Jatrophihabitantaceae</taxon>
        <taxon>Jatrophihabitans</taxon>
    </lineage>
</organism>
<feature type="domain" description="Solute-binding protein family 5" evidence="1">
    <location>
        <begin position="71"/>
        <end position="422"/>
    </location>
</feature>
<dbReference type="Pfam" id="PF00496">
    <property type="entry name" value="SBP_bac_5"/>
    <property type="match status" value="1"/>
</dbReference>
<accession>A0ABY4QUJ3</accession>
<dbReference type="Gene3D" id="3.10.105.10">
    <property type="entry name" value="Dipeptide-binding Protein, Domain 3"/>
    <property type="match status" value="1"/>
</dbReference>
<gene>
    <name evidence="2" type="ORF">M6D93_12375</name>
</gene>